<dbReference type="HOGENOM" id="CLU_049759_0_0_1"/>
<evidence type="ECO:0000313" key="3">
    <source>
        <dbReference type="Proteomes" id="UP000054166"/>
    </source>
</evidence>
<dbReference type="InParanoid" id="A0A0C3AR37"/>
<protein>
    <recommendedName>
        <fullName evidence="1">T4 RNA ligase 1-like N-terminal domain-containing protein</fullName>
    </recommendedName>
</protein>
<name>A0A0C3AR37_PILCF</name>
<evidence type="ECO:0000259" key="1">
    <source>
        <dbReference type="Pfam" id="PF09511"/>
    </source>
</evidence>
<feature type="domain" description="T4 RNA ligase 1-like N-terminal" evidence="1">
    <location>
        <begin position="68"/>
        <end position="191"/>
    </location>
</feature>
<reference evidence="2 3" key="1">
    <citation type="submission" date="2014-04" db="EMBL/GenBank/DDBJ databases">
        <authorList>
            <consortium name="DOE Joint Genome Institute"/>
            <person name="Kuo A."/>
            <person name="Tarkka M."/>
            <person name="Buscot F."/>
            <person name="Kohler A."/>
            <person name="Nagy L.G."/>
            <person name="Floudas D."/>
            <person name="Copeland A."/>
            <person name="Barry K.W."/>
            <person name="Cichocki N."/>
            <person name="Veneault-Fourrey C."/>
            <person name="LaButti K."/>
            <person name="Lindquist E.A."/>
            <person name="Lipzen A."/>
            <person name="Lundell T."/>
            <person name="Morin E."/>
            <person name="Murat C."/>
            <person name="Sun H."/>
            <person name="Tunlid A."/>
            <person name="Henrissat B."/>
            <person name="Grigoriev I.V."/>
            <person name="Hibbett D.S."/>
            <person name="Martin F."/>
            <person name="Nordberg H.P."/>
            <person name="Cantor M.N."/>
            <person name="Hua S.X."/>
        </authorList>
    </citation>
    <scope>NUCLEOTIDE SEQUENCE [LARGE SCALE GENOMIC DNA]</scope>
    <source>
        <strain evidence="2 3">F 1598</strain>
    </source>
</reference>
<keyword evidence="3" id="KW-1185">Reference proteome</keyword>
<proteinExistence type="predicted"/>
<dbReference type="SUPFAM" id="SSF56091">
    <property type="entry name" value="DNA ligase/mRNA capping enzyme, catalytic domain"/>
    <property type="match status" value="1"/>
</dbReference>
<evidence type="ECO:0000313" key="2">
    <source>
        <dbReference type="EMBL" id="KIM76403.1"/>
    </source>
</evidence>
<dbReference type="OrthoDB" id="3217513at2759"/>
<dbReference type="InterPro" id="IPR019039">
    <property type="entry name" value="T4-Rnl1-like_N"/>
</dbReference>
<dbReference type="AlphaFoldDB" id="A0A0C3AR37"/>
<sequence length="427" mass="48739">MKPDPRISDTIDIPLLQDYATLRTRSPPSRKKWALIKSTLHPHLPIAIHNYTQDVPSHNVWDPLTLAARTLVTETETGAVVSRSFSKFFNHHEPLAYKPTGDETAVIVEEKVDGSIVSLFWYAGEWHAISKSQFEGPFVHLANEILRNKYAGALEKLDKEKTYVFELINPSQPIGVKYIQQDMILLSIVSKDAREAPPDFDWSKLPFTRPRELDARTVNLDELRAMNPVNEEGFVVKFYPSQGVRPQRVKVKFDSYLALVKTRYNVSPAGILKLYIKSRGAISELKEAIVRERMAVARDKYMQSLQPLADDFGGDAWLRQVEDAWSRIDRHFVGKEREWQRVVAVLKAEGYPGPNSREHTQKKRFSARIGQGDVDAGLREVLHNWYAGASTRHQIRCFAGTLPVPDELKQNEALGDRKLEMTVTPWK</sequence>
<organism evidence="2 3">
    <name type="scientific">Piloderma croceum (strain F 1598)</name>
    <dbReference type="NCBI Taxonomy" id="765440"/>
    <lineage>
        <taxon>Eukaryota</taxon>
        <taxon>Fungi</taxon>
        <taxon>Dikarya</taxon>
        <taxon>Basidiomycota</taxon>
        <taxon>Agaricomycotina</taxon>
        <taxon>Agaricomycetes</taxon>
        <taxon>Agaricomycetidae</taxon>
        <taxon>Atheliales</taxon>
        <taxon>Atheliaceae</taxon>
        <taxon>Piloderma</taxon>
    </lineage>
</organism>
<gene>
    <name evidence="2" type="ORF">PILCRDRAFT_826407</name>
</gene>
<dbReference type="Proteomes" id="UP000054166">
    <property type="component" value="Unassembled WGS sequence"/>
</dbReference>
<dbReference type="EMBL" id="KN833035">
    <property type="protein sequence ID" value="KIM76403.1"/>
    <property type="molecule type" value="Genomic_DNA"/>
</dbReference>
<reference evidence="3" key="2">
    <citation type="submission" date="2015-01" db="EMBL/GenBank/DDBJ databases">
        <title>Evolutionary Origins and Diversification of the Mycorrhizal Mutualists.</title>
        <authorList>
            <consortium name="DOE Joint Genome Institute"/>
            <consortium name="Mycorrhizal Genomics Consortium"/>
            <person name="Kohler A."/>
            <person name="Kuo A."/>
            <person name="Nagy L.G."/>
            <person name="Floudas D."/>
            <person name="Copeland A."/>
            <person name="Barry K.W."/>
            <person name="Cichocki N."/>
            <person name="Veneault-Fourrey C."/>
            <person name="LaButti K."/>
            <person name="Lindquist E.A."/>
            <person name="Lipzen A."/>
            <person name="Lundell T."/>
            <person name="Morin E."/>
            <person name="Murat C."/>
            <person name="Riley R."/>
            <person name="Ohm R."/>
            <person name="Sun H."/>
            <person name="Tunlid A."/>
            <person name="Henrissat B."/>
            <person name="Grigoriev I.V."/>
            <person name="Hibbett D.S."/>
            <person name="Martin F."/>
        </authorList>
    </citation>
    <scope>NUCLEOTIDE SEQUENCE [LARGE SCALE GENOMIC DNA]</scope>
    <source>
        <strain evidence="3">F 1598</strain>
    </source>
</reference>
<accession>A0A0C3AR37</accession>
<dbReference type="Pfam" id="PF09511">
    <property type="entry name" value="RNA_lig_T4_1"/>
    <property type="match status" value="1"/>
</dbReference>